<protein>
    <submittedName>
        <fullName evidence="2">PAS domain S-box</fullName>
    </submittedName>
</protein>
<dbReference type="CDD" id="cd00130">
    <property type="entry name" value="PAS"/>
    <property type="match status" value="1"/>
</dbReference>
<dbReference type="Proteomes" id="UP000006062">
    <property type="component" value="Chromosome"/>
</dbReference>
<dbReference type="STRING" id="765911.Thivi_1362"/>
<dbReference type="HOGENOM" id="CLU_1354090_0_0_6"/>
<dbReference type="EMBL" id="CP003154">
    <property type="protein sequence ID" value="AFL73370.1"/>
    <property type="molecule type" value="Genomic_DNA"/>
</dbReference>
<keyword evidence="3" id="KW-1185">Reference proteome</keyword>
<dbReference type="PANTHER" id="PTHR44757:SF2">
    <property type="entry name" value="BIOFILM ARCHITECTURE MAINTENANCE PROTEIN MBAA"/>
    <property type="match status" value="1"/>
</dbReference>
<dbReference type="PANTHER" id="PTHR44757">
    <property type="entry name" value="DIGUANYLATE CYCLASE DGCP"/>
    <property type="match status" value="1"/>
</dbReference>
<dbReference type="KEGG" id="tvi:Thivi_1362"/>
<dbReference type="SUPFAM" id="SSF55785">
    <property type="entry name" value="PYP-like sensor domain (PAS domain)"/>
    <property type="match status" value="2"/>
</dbReference>
<evidence type="ECO:0000259" key="1">
    <source>
        <dbReference type="PROSITE" id="PS50112"/>
    </source>
</evidence>
<dbReference type="Pfam" id="PF13426">
    <property type="entry name" value="PAS_9"/>
    <property type="match status" value="1"/>
</dbReference>
<name>I3Y8Q2_THIV6</name>
<dbReference type="PROSITE" id="PS50112">
    <property type="entry name" value="PAS"/>
    <property type="match status" value="1"/>
</dbReference>
<proteinExistence type="predicted"/>
<dbReference type="InterPro" id="IPR052155">
    <property type="entry name" value="Biofilm_reg_signaling"/>
</dbReference>
<sequence length="202" mass="22752">MKQSRIRMDVTTSAALDARSRLLRGLLDASREGLLAADARDGRILLANATACALLATDEDSLLGEPVDSLPLWPADWSLRVPRETLREDAGKGIDFVTVHNGNTLEIRTRWLAVGHNELLLIALNDPSERLRAEAALHESEARFRGILEQLPAISVQGYDEERRVTFWHDANERIYGYRREEAIGRRIEDLIPARHRGVERA</sequence>
<reference evidence="2 3" key="1">
    <citation type="submission" date="2012-06" db="EMBL/GenBank/DDBJ databases">
        <title>Complete sequence of Thiocystis violascens DSM 198.</title>
        <authorList>
            <consortium name="US DOE Joint Genome Institute"/>
            <person name="Lucas S."/>
            <person name="Han J."/>
            <person name="Lapidus A."/>
            <person name="Cheng J.-F."/>
            <person name="Goodwin L."/>
            <person name="Pitluck S."/>
            <person name="Peters L."/>
            <person name="Ovchinnikova G."/>
            <person name="Teshima H."/>
            <person name="Detter J.C."/>
            <person name="Han C."/>
            <person name="Tapia R."/>
            <person name="Land M."/>
            <person name="Hauser L."/>
            <person name="Kyrpides N."/>
            <person name="Ivanova N."/>
            <person name="Pagani I."/>
            <person name="Vogl K."/>
            <person name="Liu Z."/>
            <person name="Frigaard N.-U."/>
            <person name="Bryant D."/>
            <person name="Woyke T."/>
        </authorList>
    </citation>
    <scope>NUCLEOTIDE SEQUENCE [LARGE SCALE GENOMIC DNA]</scope>
    <source>
        <strain evidence="3">ATCC 17096 / DSM 198 / 6111</strain>
    </source>
</reference>
<evidence type="ECO:0000313" key="3">
    <source>
        <dbReference type="Proteomes" id="UP000006062"/>
    </source>
</evidence>
<dbReference type="SMART" id="SM00091">
    <property type="entry name" value="PAS"/>
    <property type="match status" value="2"/>
</dbReference>
<dbReference type="Gene3D" id="3.30.450.20">
    <property type="entry name" value="PAS domain"/>
    <property type="match status" value="2"/>
</dbReference>
<dbReference type="Pfam" id="PF13188">
    <property type="entry name" value="PAS_8"/>
    <property type="match status" value="1"/>
</dbReference>
<dbReference type="InterPro" id="IPR035965">
    <property type="entry name" value="PAS-like_dom_sf"/>
</dbReference>
<feature type="domain" description="PAS" evidence="1">
    <location>
        <begin position="140"/>
        <end position="202"/>
    </location>
</feature>
<gene>
    <name evidence="2" type="ordered locus">Thivi_1362</name>
</gene>
<dbReference type="eggNOG" id="COG3284">
    <property type="taxonomic scope" value="Bacteria"/>
</dbReference>
<dbReference type="AlphaFoldDB" id="I3Y8Q2"/>
<organism evidence="2 3">
    <name type="scientific">Thiocystis violascens (strain ATCC 17096 / DSM 198 / 6111)</name>
    <name type="common">Chromatium violascens</name>
    <dbReference type="NCBI Taxonomy" id="765911"/>
    <lineage>
        <taxon>Bacteria</taxon>
        <taxon>Pseudomonadati</taxon>
        <taxon>Pseudomonadota</taxon>
        <taxon>Gammaproteobacteria</taxon>
        <taxon>Chromatiales</taxon>
        <taxon>Chromatiaceae</taxon>
        <taxon>Thiocystis</taxon>
    </lineage>
</organism>
<accession>I3Y8Q2</accession>
<dbReference type="NCBIfam" id="TIGR00229">
    <property type="entry name" value="sensory_box"/>
    <property type="match status" value="1"/>
</dbReference>
<evidence type="ECO:0000313" key="2">
    <source>
        <dbReference type="EMBL" id="AFL73370.1"/>
    </source>
</evidence>
<dbReference type="InterPro" id="IPR000014">
    <property type="entry name" value="PAS"/>
</dbReference>